<keyword evidence="3 7" id="KW-0812">Transmembrane</keyword>
<evidence type="ECO:0000256" key="5">
    <source>
        <dbReference type="ARBA" id="ARBA00023136"/>
    </source>
</evidence>
<evidence type="ECO:0000256" key="3">
    <source>
        <dbReference type="ARBA" id="ARBA00022692"/>
    </source>
</evidence>
<evidence type="ECO:0000256" key="6">
    <source>
        <dbReference type="ARBA" id="ARBA00023180"/>
    </source>
</evidence>
<evidence type="ECO:0000313" key="9">
    <source>
        <dbReference type="EMBL" id="PON22579.1"/>
    </source>
</evidence>
<feature type="transmembrane region" description="Helical" evidence="7">
    <location>
        <begin position="508"/>
        <end position="531"/>
    </location>
</feature>
<sequence>MDQKDNCKPEKDVSPQLTIVDLSEDRASPNATDAPGILCVSSDAIAPAAKVEETGAVPGIELGQPYHVFSKGRKRLLVGVIGVAGLFSGLSSNIYFPSLDAIAKDLNVSIDAVSLTITSYLIIQGVSPLLWGSLSDTVGRRPIYIASFTVYIISNIVLSLSPNFAILLAFRGLQAAGSASTVSIGNGVIQDIAAPSERGAYISFYQAIRNFSIAIGPVLGGVLANTFGFRSIFIFLAILSSLVIIMVILFLPETLRTIAGNGSLRLSGIYKPLVARFTAEQPYMQDPDETVQRRKVTLITFIEPLRLLAEKDIVLNLLFGGVVYAIWSMVTSSTTNLFKSRFGLNELLLGLAYLPNGCGTIAGSAMIGKLMTRDYKAAEVAYKLAHNLPPSYKVPAKDIPADFPIEHARLRHLPWIASLFTVSTAAYGFSLAYPSITSKPGWIAVPLALQFLIAAMSNAVFALNQTLVSDLCPGKGASSTAINNLVRCGLGAVGVAFVENMITNIGSAWAFLGLALITVAMAPFAAVNWYWGQQWRAARTKRKAKTEE</sequence>
<dbReference type="SUPFAM" id="SSF103473">
    <property type="entry name" value="MFS general substrate transporter"/>
    <property type="match status" value="1"/>
</dbReference>
<reference evidence="9 10" key="1">
    <citation type="journal article" date="2016" name="Genome Announc.">
        <title>Draft Whole-Genome Sequence of Trichoderma gamsii T6085, a Promising Biocontrol Agent of Fusarium Head Blight on Wheat.</title>
        <authorList>
            <person name="Baroncelli R."/>
            <person name="Zapparata A."/>
            <person name="Piaggeschi G."/>
            <person name="Sarrocco S."/>
            <person name="Vannacci G."/>
        </authorList>
    </citation>
    <scope>NUCLEOTIDE SEQUENCE [LARGE SCALE GENOMIC DNA]</scope>
    <source>
        <strain evidence="9 10">T6085</strain>
    </source>
</reference>
<dbReference type="GO" id="GO:0140115">
    <property type="term" value="P:export across plasma membrane"/>
    <property type="evidence" value="ECO:0007669"/>
    <property type="project" value="UniProtKB-ARBA"/>
</dbReference>
<dbReference type="Pfam" id="PF07690">
    <property type="entry name" value="MFS_1"/>
    <property type="match status" value="1"/>
</dbReference>
<feature type="transmembrane region" description="Helical" evidence="7">
    <location>
        <begin position="442"/>
        <end position="463"/>
    </location>
</feature>
<organism evidence="9 10">
    <name type="scientific">Trichoderma gamsii</name>
    <dbReference type="NCBI Taxonomy" id="398673"/>
    <lineage>
        <taxon>Eukaryota</taxon>
        <taxon>Fungi</taxon>
        <taxon>Dikarya</taxon>
        <taxon>Ascomycota</taxon>
        <taxon>Pezizomycotina</taxon>
        <taxon>Sordariomycetes</taxon>
        <taxon>Hypocreomycetidae</taxon>
        <taxon>Hypocreales</taxon>
        <taxon>Hypocreaceae</taxon>
        <taxon>Trichoderma</taxon>
    </lineage>
</organism>
<accession>A0A2P4ZE66</accession>
<dbReference type="Gene3D" id="1.20.1250.20">
    <property type="entry name" value="MFS general substrate transporter like domains"/>
    <property type="match status" value="1"/>
</dbReference>
<feature type="transmembrane region" description="Helical" evidence="7">
    <location>
        <begin position="232"/>
        <end position="251"/>
    </location>
</feature>
<evidence type="ECO:0000256" key="4">
    <source>
        <dbReference type="ARBA" id="ARBA00022989"/>
    </source>
</evidence>
<dbReference type="FunFam" id="1.20.1250.20:FF:000172">
    <property type="entry name" value="MFS multidrug resistance transporter"/>
    <property type="match status" value="1"/>
</dbReference>
<dbReference type="PROSITE" id="PS50850">
    <property type="entry name" value="MFS"/>
    <property type="match status" value="1"/>
</dbReference>
<evidence type="ECO:0000256" key="2">
    <source>
        <dbReference type="ARBA" id="ARBA00022448"/>
    </source>
</evidence>
<feature type="transmembrane region" description="Helical" evidence="7">
    <location>
        <begin position="350"/>
        <end position="368"/>
    </location>
</feature>
<dbReference type="STRING" id="398673.A0A2P4ZE66"/>
<dbReference type="PANTHER" id="PTHR23502">
    <property type="entry name" value="MAJOR FACILITATOR SUPERFAMILY"/>
    <property type="match status" value="1"/>
</dbReference>
<feature type="transmembrane region" description="Helical" evidence="7">
    <location>
        <begin position="415"/>
        <end position="436"/>
    </location>
</feature>
<feature type="transmembrane region" description="Helical" evidence="7">
    <location>
        <begin position="143"/>
        <end position="170"/>
    </location>
</feature>
<dbReference type="PANTHER" id="PTHR23502:SF26">
    <property type="entry name" value="MAJOR FACILITATOR SUPERFAMILY (MFS) PROFILE DOMAIN-CONTAINING PROTEIN"/>
    <property type="match status" value="1"/>
</dbReference>
<dbReference type="GO" id="GO:0015137">
    <property type="term" value="F:citrate transmembrane transporter activity"/>
    <property type="evidence" value="ECO:0007669"/>
    <property type="project" value="UniProtKB-ARBA"/>
</dbReference>
<protein>
    <submittedName>
        <fullName evidence="9">Major facilitator superfamily transporter</fullName>
    </submittedName>
</protein>
<feature type="transmembrane region" description="Helical" evidence="7">
    <location>
        <begin position="108"/>
        <end position="131"/>
    </location>
</feature>
<dbReference type="InterPro" id="IPR011701">
    <property type="entry name" value="MFS"/>
</dbReference>
<feature type="transmembrane region" description="Helical" evidence="7">
    <location>
        <begin position="76"/>
        <end position="96"/>
    </location>
</feature>
<evidence type="ECO:0000259" key="8">
    <source>
        <dbReference type="PROSITE" id="PS50850"/>
    </source>
</evidence>
<evidence type="ECO:0000256" key="7">
    <source>
        <dbReference type="SAM" id="Phobius"/>
    </source>
</evidence>
<dbReference type="EMBL" id="JPDN02000036">
    <property type="protein sequence ID" value="PON22579.1"/>
    <property type="molecule type" value="Genomic_DNA"/>
</dbReference>
<proteinExistence type="predicted"/>
<evidence type="ECO:0000256" key="1">
    <source>
        <dbReference type="ARBA" id="ARBA00004141"/>
    </source>
</evidence>
<feature type="transmembrane region" description="Helical" evidence="7">
    <location>
        <begin position="484"/>
        <end position="502"/>
    </location>
</feature>
<feature type="transmembrane region" description="Helical" evidence="7">
    <location>
        <begin position="313"/>
        <end position="330"/>
    </location>
</feature>
<feature type="domain" description="Major facilitator superfamily (MFS) profile" evidence="8">
    <location>
        <begin position="77"/>
        <end position="530"/>
    </location>
</feature>
<name>A0A2P4ZE66_9HYPO</name>
<dbReference type="RefSeq" id="XP_018660093.1">
    <property type="nucleotide sequence ID" value="XM_018806623.1"/>
</dbReference>
<comment type="subcellular location">
    <subcellularLocation>
        <location evidence="1">Membrane</location>
        <topology evidence="1">Multi-pass membrane protein</topology>
    </subcellularLocation>
</comment>
<keyword evidence="4 7" id="KW-1133">Transmembrane helix</keyword>
<evidence type="ECO:0000313" key="10">
    <source>
        <dbReference type="Proteomes" id="UP000054821"/>
    </source>
</evidence>
<dbReference type="AlphaFoldDB" id="A0A2P4ZE66"/>
<dbReference type="GeneID" id="29986706"/>
<dbReference type="Proteomes" id="UP000054821">
    <property type="component" value="Unassembled WGS sequence"/>
</dbReference>
<keyword evidence="10" id="KW-1185">Reference proteome</keyword>
<comment type="caution">
    <text evidence="9">The sequence shown here is derived from an EMBL/GenBank/DDBJ whole genome shotgun (WGS) entry which is preliminary data.</text>
</comment>
<dbReference type="InterPro" id="IPR020846">
    <property type="entry name" value="MFS_dom"/>
</dbReference>
<dbReference type="GO" id="GO:0005886">
    <property type="term" value="C:plasma membrane"/>
    <property type="evidence" value="ECO:0007669"/>
    <property type="project" value="TreeGrafter"/>
</dbReference>
<dbReference type="FunFam" id="1.20.1720.10:FF:000009">
    <property type="entry name" value="MFS multidrug transporter"/>
    <property type="match status" value="1"/>
</dbReference>
<keyword evidence="2" id="KW-0813">Transport</keyword>
<keyword evidence="6" id="KW-0325">Glycoprotein</keyword>
<gene>
    <name evidence="9" type="ORF">TGAM01_v208468</name>
</gene>
<keyword evidence="5 7" id="KW-0472">Membrane</keyword>
<dbReference type="InterPro" id="IPR036259">
    <property type="entry name" value="MFS_trans_sf"/>
</dbReference>